<feature type="region of interest" description="Disordered" evidence="1">
    <location>
        <begin position="1"/>
        <end position="69"/>
    </location>
</feature>
<sequence>MRLHEKEGKTTERDSEKRTRRDKQELTTVKTTLHGLDRRKRTSLSEDQVTPGPPCGDHWPGYEVDIGQT</sequence>
<dbReference type="AlphaFoldDB" id="A0AAV4J244"/>
<dbReference type="EMBL" id="BMAT01013585">
    <property type="protein sequence ID" value="GFS15713.1"/>
    <property type="molecule type" value="Genomic_DNA"/>
</dbReference>
<feature type="compositionally biased region" description="Basic and acidic residues" evidence="1">
    <location>
        <begin position="1"/>
        <end position="25"/>
    </location>
</feature>
<comment type="caution">
    <text evidence="2">The sequence shown here is derived from an EMBL/GenBank/DDBJ whole genome shotgun (WGS) entry which is preliminary data.</text>
</comment>
<keyword evidence="3" id="KW-1185">Reference proteome</keyword>
<organism evidence="2 3">
    <name type="scientific">Elysia marginata</name>
    <dbReference type="NCBI Taxonomy" id="1093978"/>
    <lineage>
        <taxon>Eukaryota</taxon>
        <taxon>Metazoa</taxon>
        <taxon>Spiralia</taxon>
        <taxon>Lophotrochozoa</taxon>
        <taxon>Mollusca</taxon>
        <taxon>Gastropoda</taxon>
        <taxon>Heterobranchia</taxon>
        <taxon>Euthyneura</taxon>
        <taxon>Panpulmonata</taxon>
        <taxon>Sacoglossa</taxon>
        <taxon>Placobranchoidea</taxon>
        <taxon>Plakobranchidae</taxon>
        <taxon>Elysia</taxon>
    </lineage>
</organism>
<evidence type="ECO:0000313" key="3">
    <source>
        <dbReference type="Proteomes" id="UP000762676"/>
    </source>
</evidence>
<gene>
    <name evidence="2" type="ORF">ElyMa_006777400</name>
</gene>
<reference evidence="2 3" key="1">
    <citation type="journal article" date="2021" name="Elife">
        <title>Chloroplast acquisition without the gene transfer in kleptoplastic sea slugs, Plakobranchus ocellatus.</title>
        <authorList>
            <person name="Maeda T."/>
            <person name="Takahashi S."/>
            <person name="Yoshida T."/>
            <person name="Shimamura S."/>
            <person name="Takaki Y."/>
            <person name="Nagai Y."/>
            <person name="Toyoda A."/>
            <person name="Suzuki Y."/>
            <person name="Arimoto A."/>
            <person name="Ishii H."/>
            <person name="Satoh N."/>
            <person name="Nishiyama T."/>
            <person name="Hasebe M."/>
            <person name="Maruyama T."/>
            <person name="Minagawa J."/>
            <person name="Obokata J."/>
            <person name="Shigenobu S."/>
        </authorList>
    </citation>
    <scope>NUCLEOTIDE SEQUENCE [LARGE SCALE GENOMIC DNA]</scope>
</reference>
<accession>A0AAV4J244</accession>
<proteinExistence type="predicted"/>
<evidence type="ECO:0000313" key="2">
    <source>
        <dbReference type="EMBL" id="GFS15713.1"/>
    </source>
</evidence>
<evidence type="ECO:0000256" key="1">
    <source>
        <dbReference type="SAM" id="MobiDB-lite"/>
    </source>
</evidence>
<dbReference type="Proteomes" id="UP000762676">
    <property type="component" value="Unassembled WGS sequence"/>
</dbReference>
<name>A0AAV4J244_9GAST</name>
<protein>
    <submittedName>
        <fullName evidence="2">Uncharacterized protein</fullName>
    </submittedName>
</protein>